<feature type="chain" id="PRO_5042133519" description="Bifunctional inhibitor/plant lipid transfer protein/seed storage helical domain-containing protein" evidence="11">
    <location>
        <begin position="20"/>
        <end position="247"/>
    </location>
</feature>
<sequence>MAKLVLFTAVVVALSAVEGDNTLQLHCQRELQESSLEACRQVVDHQLAVQMPFFLPRPSRLSTGLQMQCCQQLQDISHQCLAAAIRQIVRQYEHQGVVPLTEQYYLGKEEEQQQGGSYYPSGTYPQQGRGWERQHQQGQGCQAFPQQQQQQWPKQQQGVGSFQSSETFPQQQKQARQPTQQEEQDQYCGRQSHAGFGGFSSPPHICTEQQEARRRMHLKVVARARQVVVQLPAMCLLEGRTFSVRLY</sequence>
<evidence type="ECO:0000313" key="13">
    <source>
        <dbReference type="EMBL" id="KAK1698071.1"/>
    </source>
</evidence>
<dbReference type="GO" id="GO:0045735">
    <property type="term" value="F:nutrient reservoir activity"/>
    <property type="evidence" value="ECO:0007669"/>
    <property type="project" value="UniProtKB-KW"/>
</dbReference>
<comment type="similarity">
    <text evidence="4">Belongs to the gliadin/glutenin family.</text>
</comment>
<dbReference type="GO" id="GO:0005576">
    <property type="term" value="C:extracellular region"/>
    <property type="evidence" value="ECO:0007669"/>
    <property type="project" value="UniProtKB-SubCell"/>
</dbReference>
<evidence type="ECO:0000256" key="10">
    <source>
        <dbReference type="SAM" id="MobiDB-lite"/>
    </source>
</evidence>
<reference evidence="13" key="1">
    <citation type="submission" date="2023-07" db="EMBL/GenBank/DDBJ databases">
        <title>A chromosome-level genome assembly of Lolium multiflorum.</title>
        <authorList>
            <person name="Chen Y."/>
            <person name="Copetti D."/>
            <person name="Kolliker R."/>
            <person name="Studer B."/>
        </authorList>
    </citation>
    <scope>NUCLEOTIDE SEQUENCE</scope>
    <source>
        <strain evidence="13">02402/16</strain>
        <tissue evidence="13">Leaf</tissue>
    </source>
</reference>
<comment type="subcellular location">
    <subcellularLocation>
        <location evidence="2">Secreted</location>
    </subcellularLocation>
</comment>
<name>A0AAD8X648_LOLMU</name>
<keyword evidence="7" id="KW-0677">Repeat</keyword>
<accession>A0AAD8X648</accession>
<feature type="compositionally biased region" description="Low complexity" evidence="10">
    <location>
        <begin position="136"/>
        <end position="160"/>
    </location>
</feature>
<dbReference type="InterPro" id="IPR036312">
    <property type="entry name" value="Bifun_inhib/LTP/seed_sf"/>
</dbReference>
<dbReference type="SMART" id="SM00499">
    <property type="entry name" value="AAI"/>
    <property type="match status" value="1"/>
</dbReference>
<dbReference type="InterPro" id="IPR001419">
    <property type="entry name" value="Glutenin"/>
</dbReference>
<dbReference type="PRINTS" id="PR00210">
    <property type="entry name" value="GLUTENIN"/>
</dbReference>
<proteinExistence type="inferred from homology"/>
<comment type="caution">
    <text evidence="13">The sequence shown here is derived from an EMBL/GenBank/DDBJ whole genome shotgun (WGS) entry which is preliminary data.</text>
</comment>
<dbReference type="InterPro" id="IPR016140">
    <property type="entry name" value="Bifunc_inhib/LTP/seed_store"/>
</dbReference>
<keyword evidence="8" id="KW-0758">Storage protein</keyword>
<feature type="region of interest" description="Disordered" evidence="10">
    <location>
        <begin position="111"/>
        <end position="204"/>
    </location>
</feature>
<evidence type="ECO:0000256" key="1">
    <source>
        <dbReference type="ARBA" id="ARBA00002124"/>
    </source>
</evidence>
<feature type="domain" description="Bifunctional inhibitor/plant lipid transfer protein/seed storage helical" evidence="12">
    <location>
        <begin position="39"/>
        <end position="242"/>
    </location>
</feature>
<evidence type="ECO:0000256" key="8">
    <source>
        <dbReference type="ARBA" id="ARBA00022761"/>
    </source>
</evidence>
<keyword evidence="6" id="KW-0964">Secreted</keyword>
<dbReference type="SUPFAM" id="SSF47699">
    <property type="entry name" value="Bifunctional inhibitor/lipid-transfer protein/seed storage 2S albumin"/>
    <property type="match status" value="1"/>
</dbReference>
<comment type="subunit">
    <text evidence="5">Disulfide-bridge linked aggregates.</text>
</comment>
<evidence type="ECO:0000259" key="12">
    <source>
        <dbReference type="SMART" id="SM00499"/>
    </source>
</evidence>
<gene>
    <name evidence="13" type="ORF">QYE76_014768</name>
</gene>
<dbReference type="PANTHER" id="PTHR34481:SF14">
    <property type="entry name" value="GLUTENIN, HIGH MOLECULAR WEIGHT SUBUNIT DX5"/>
    <property type="match status" value="1"/>
</dbReference>
<dbReference type="EMBL" id="JAUUTY010000001">
    <property type="protein sequence ID" value="KAK1698071.1"/>
    <property type="molecule type" value="Genomic_DNA"/>
</dbReference>
<keyword evidence="11" id="KW-0732">Signal</keyword>
<comment type="similarity">
    <text evidence="3">Belongs to the protease inhibitor I6 (cereal trypsin/alpha-amylase inhibitor) family.</text>
</comment>
<evidence type="ECO:0000256" key="6">
    <source>
        <dbReference type="ARBA" id="ARBA00022525"/>
    </source>
</evidence>
<organism evidence="13 14">
    <name type="scientific">Lolium multiflorum</name>
    <name type="common">Italian ryegrass</name>
    <name type="synonym">Lolium perenne subsp. multiflorum</name>
    <dbReference type="NCBI Taxonomy" id="4521"/>
    <lineage>
        <taxon>Eukaryota</taxon>
        <taxon>Viridiplantae</taxon>
        <taxon>Streptophyta</taxon>
        <taxon>Embryophyta</taxon>
        <taxon>Tracheophyta</taxon>
        <taxon>Spermatophyta</taxon>
        <taxon>Magnoliopsida</taxon>
        <taxon>Liliopsida</taxon>
        <taxon>Poales</taxon>
        <taxon>Poaceae</taxon>
        <taxon>BOP clade</taxon>
        <taxon>Pooideae</taxon>
        <taxon>Poodae</taxon>
        <taxon>Poeae</taxon>
        <taxon>Poeae Chloroplast Group 2 (Poeae type)</taxon>
        <taxon>Loliodinae</taxon>
        <taxon>Loliinae</taxon>
        <taxon>Lolium</taxon>
    </lineage>
</organism>
<evidence type="ECO:0000256" key="9">
    <source>
        <dbReference type="ARBA" id="ARBA00023129"/>
    </source>
</evidence>
<dbReference type="Gene3D" id="1.10.110.10">
    <property type="entry name" value="Plant lipid-transfer and hydrophobic proteins"/>
    <property type="match status" value="1"/>
</dbReference>
<feature type="compositionally biased region" description="Low complexity" evidence="10">
    <location>
        <begin position="170"/>
        <end position="181"/>
    </location>
</feature>
<feature type="signal peptide" evidence="11">
    <location>
        <begin position="1"/>
        <end position="19"/>
    </location>
</feature>
<dbReference type="Pfam" id="PF03157">
    <property type="entry name" value="Glutenin_hmw"/>
    <property type="match status" value="1"/>
</dbReference>
<protein>
    <recommendedName>
        <fullName evidence="12">Bifunctional inhibitor/plant lipid transfer protein/seed storage helical domain-containing protein</fullName>
    </recommendedName>
</protein>
<comment type="function">
    <text evidence="1">Glutenins are high-molecular weight seed storage proteins of wheat endosperm. Thought to be responsible for the visco-elastic property of wheat dough.</text>
</comment>
<evidence type="ECO:0000256" key="11">
    <source>
        <dbReference type="SAM" id="SignalP"/>
    </source>
</evidence>
<dbReference type="PANTHER" id="PTHR34481">
    <property type="entry name" value="TRYPSIN/FACTOR XIIA INHIBITOR-RELATED"/>
    <property type="match status" value="1"/>
</dbReference>
<evidence type="ECO:0000256" key="7">
    <source>
        <dbReference type="ARBA" id="ARBA00022737"/>
    </source>
</evidence>
<evidence type="ECO:0000256" key="5">
    <source>
        <dbReference type="ARBA" id="ARBA00011443"/>
    </source>
</evidence>
<evidence type="ECO:0000256" key="3">
    <source>
        <dbReference type="ARBA" id="ARBA00007107"/>
    </source>
</evidence>
<evidence type="ECO:0000256" key="4">
    <source>
        <dbReference type="ARBA" id="ARBA00007506"/>
    </source>
</evidence>
<keyword evidence="14" id="KW-1185">Reference proteome</keyword>
<dbReference type="AlphaFoldDB" id="A0AAD8X648"/>
<evidence type="ECO:0000256" key="2">
    <source>
        <dbReference type="ARBA" id="ARBA00004613"/>
    </source>
</evidence>
<keyword evidence="9" id="KW-0708">Seed storage protein</keyword>
<dbReference type="Proteomes" id="UP001231189">
    <property type="component" value="Unassembled WGS sequence"/>
</dbReference>
<evidence type="ECO:0000313" key="14">
    <source>
        <dbReference type="Proteomes" id="UP001231189"/>
    </source>
</evidence>